<organism evidence="3 4">
    <name type="scientific">Megalops atlanticus</name>
    <name type="common">Tarpon</name>
    <name type="synonym">Clupea gigantea</name>
    <dbReference type="NCBI Taxonomy" id="7932"/>
    <lineage>
        <taxon>Eukaryota</taxon>
        <taxon>Metazoa</taxon>
        <taxon>Chordata</taxon>
        <taxon>Craniata</taxon>
        <taxon>Vertebrata</taxon>
        <taxon>Euteleostomi</taxon>
        <taxon>Actinopterygii</taxon>
        <taxon>Neopterygii</taxon>
        <taxon>Teleostei</taxon>
        <taxon>Elopiformes</taxon>
        <taxon>Megalopidae</taxon>
        <taxon>Megalops</taxon>
    </lineage>
</organism>
<gene>
    <name evidence="3" type="ORF">MATL_G00199830</name>
</gene>
<evidence type="ECO:0000256" key="2">
    <source>
        <dbReference type="SAM" id="MobiDB-lite"/>
    </source>
</evidence>
<proteinExistence type="inferred from homology"/>
<dbReference type="EMBL" id="JAFDVH010000017">
    <property type="protein sequence ID" value="KAG7462186.1"/>
    <property type="molecule type" value="Genomic_DNA"/>
</dbReference>
<dbReference type="PANTHER" id="PTHR15359">
    <property type="entry name" value="IG-LIKE DOMAIN-CONTAINING PROTEIN"/>
    <property type="match status" value="1"/>
</dbReference>
<protein>
    <recommendedName>
        <fullName evidence="5">Purkinje cell protein 4</fullName>
    </recommendedName>
</protein>
<comment type="caution">
    <text evidence="3">The sequence shown here is derived from an EMBL/GenBank/DDBJ whole genome shotgun (WGS) entry which is preliminary data.</text>
</comment>
<evidence type="ECO:0000313" key="4">
    <source>
        <dbReference type="Proteomes" id="UP001046870"/>
    </source>
</evidence>
<dbReference type="AlphaFoldDB" id="A0A9D3T5B4"/>
<reference evidence="3" key="1">
    <citation type="submission" date="2021-01" db="EMBL/GenBank/DDBJ databases">
        <authorList>
            <person name="Zahm M."/>
            <person name="Roques C."/>
            <person name="Cabau C."/>
            <person name="Klopp C."/>
            <person name="Donnadieu C."/>
            <person name="Jouanno E."/>
            <person name="Lampietro C."/>
            <person name="Louis A."/>
            <person name="Herpin A."/>
            <person name="Echchiki A."/>
            <person name="Berthelot C."/>
            <person name="Parey E."/>
            <person name="Roest-Crollius H."/>
            <person name="Braasch I."/>
            <person name="Postlethwait J."/>
            <person name="Bobe J."/>
            <person name="Montfort J."/>
            <person name="Bouchez O."/>
            <person name="Begum T."/>
            <person name="Mejri S."/>
            <person name="Adams A."/>
            <person name="Chen W.-J."/>
            <person name="Guiguen Y."/>
        </authorList>
    </citation>
    <scope>NUCLEOTIDE SEQUENCE</scope>
    <source>
        <strain evidence="3">YG-15Mar2019-1</strain>
        <tissue evidence="3">Brain</tissue>
    </source>
</reference>
<feature type="region of interest" description="Disordered" evidence="2">
    <location>
        <begin position="38"/>
        <end position="93"/>
    </location>
</feature>
<dbReference type="PANTHER" id="PTHR15359:SF8">
    <property type="entry name" value="PROTEIN CBG01055"/>
    <property type="match status" value="1"/>
</dbReference>
<feature type="compositionally biased region" description="Acidic residues" evidence="2">
    <location>
        <begin position="77"/>
        <end position="89"/>
    </location>
</feature>
<comment type="similarity">
    <text evidence="1">Belongs to the PCP4 family.</text>
</comment>
<name>A0A9D3T5B4_MEGAT</name>
<evidence type="ECO:0008006" key="5">
    <source>
        <dbReference type="Google" id="ProtNLM"/>
    </source>
</evidence>
<sequence length="110" mass="12447">MLRISRGGRVHSQNYRYRDSFLEKKIEAGEGAEQAQVYRYKSNMSAPRPTESSNSQEATGDTKEKAPGTAGKPRAEEPEEEIDIDLDAPETEKAALAIQSQFRRFQKKKK</sequence>
<evidence type="ECO:0000313" key="3">
    <source>
        <dbReference type="EMBL" id="KAG7462186.1"/>
    </source>
</evidence>
<dbReference type="PROSITE" id="PS50096">
    <property type="entry name" value="IQ"/>
    <property type="match status" value="1"/>
</dbReference>
<feature type="compositionally biased region" description="Polar residues" evidence="2">
    <location>
        <begin position="42"/>
        <end position="59"/>
    </location>
</feature>
<accession>A0A9D3T5B4</accession>
<dbReference type="Proteomes" id="UP001046870">
    <property type="component" value="Chromosome 17"/>
</dbReference>
<evidence type="ECO:0000256" key="1">
    <source>
        <dbReference type="ARBA" id="ARBA00038017"/>
    </source>
</evidence>
<keyword evidence="4" id="KW-1185">Reference proteome</keyword>
<dbReference type="InterPro" id="IPR052142">
    <property type="entry name" value="Calmodulin_Regulator_PCP4-like"/>
</dbReference>